<organism evidence="1 2">
    <name type="scientific">Palleniella muris</name>
    <dbReference type="NCBI Taxonomy" id="3038145"/>
    <lineage>
        <taxon>Bacteria</taxon>
        <taxon>Pseudomonadati</taxon>
        <taxon>Bacteroidota</taxon>
        <taxon>Bacteroidia</taxon>
        <taxon>Bacteroidales</taxon>
        <taxon>Prevotellaceae</taxon>
        <taxon>Palleniella</taxon>
    </lineage>
</organism>
<evidence type="ECO:0000313" key="2">
    <source>
        <dbReference type="Proteomes" id="UP000308886"/>
    </source>
</evidence>
<reference evidence="1" key="1">
    <citation type="submission" date="2019-04" db="EMBL/GenBank/DDBJ databases">
        <title>Microbes associate with the intestines of laboratory mice.</title>
        <authorList>
            <person name="Navarre W."/>
            <person name="Wong E."/>
            <person name="Huang K."/>
            <person name="Tropini C."/>
            <person name="Ng K."/>
            <person name="Yu B."/>
        </authorList>
    </citation>
    <scope>NUCLEOTIDE SEQUENCE</scope>
    <source>
        <strain evidence="1">NM73_A23</strain>
    </source>
</reference>
<dbReference type="EMBL" id="SRZC01000005">
    <property type="protein sequence ID" value="TGX83121.1"/>
    <property type="molecule type" value="Genomic_DNA"/>
</dbReference>
<accession>A0AC61QRL9</accession>
<dbReference type="Proteomes" id="UP000308886">
    <property type="component" value="Unassembled WGS sequence"/>
</dbReference>
<protein>
    <submittedName>
        <fullName evidence="1">Metallophosphoesterase</fullName>
    </submittedName>
</protein>
<name>A0AC61QRL9_9BACT</name>
<sequence length="385" mass="43810">MIALLFLLLLIPDIYIWYMFLRSTHWAWQAAFFVPVIATILCMVLVQTPMYQAWMFRTGMMLMLIFTAPKLLFMLLSLIGLMTRPLLPVAWQVMNGAGAVVGTIMVGIVMYGTLFGWRRLAVNEVELSFKDLPAGFDGYRIALMSDMHIETYGSAPEFVEKIVHEVNRRQPDMICFVGDLVNSSPKELDGFMDIFPQLKAKDGVFSVMGNHDYCTYTRDKSAEAIRKSVRDLQERERMFGWQLLNNDNRTIHHNGDSILLAGVENSSRPPFPDYGDLRKALSTGRKASSVSNNDSLFTILLSHDPTHWRRNVLPETNVQLQLSGHTHSTQFKLFGWTPASLIYDEYAGLYEECNRKLFVCTGTGGNLPFRFGVWPEIVVITLRKG</sequence>
<keyword evidence="2" id="KW-1185">Reference proteome</keyword>
<gene>
    <name evidence="1" type="ORF">E5358_04040</name>
</gene>
<proteinExistence type="predicted"/>
<evidence type="ECO:0000313" key="1">
    <source>
        <dbReference type="EMBL" id="TGX83121.1"/>
    </source>
</evidence>
<comment type="caution">
    <text evidence="1">The sequence shown here is derived from an EMBL/GenBank/DDBJ whole genome shotgun (WGS) entry which is preliminary data.</text>
</comment>